<evidence type="ECO:0000313" key="11">
    <source>
        <dbReference type="Proteomes" id="UP000001219"/>
    </source>
</evidence>
<evidence type="ECO:0000313" key="10">
    <source>
        <dbReference type="EMBL" id="ACY20510.1"/>
    </source>
</evidence>
<feature type="region of interest" description="Disordered" evidence="7">
    <location>
        <begin position="281"/>
        <end position="341"/>
    </location>
</feature>
<feature type="compositionally biased region" description="Polar residues" evidence="7">
    <location>
        <begin position="381"/>
        <end position="395"/>
    </location>
</feature>
<gene>
    <name evidence="10" type="ordered locus">Gbro_1209</name>
</gene>
<evidence type="ECO:0000256" key="8">
    <source>
        <dbReference type="SAM" id="Phobius"/>
    </source>
</evidence>
<feature type="compositionally biased region" description="Pro residues" evidence="7">
    <location>
        <begin position="296"/>
        <end position="323"/>
    </location>
</feature>
<evidence type="ECO:0000256" key="5">
    <source>
        <dbReference type="ARBA" id="ARBA00022777"/>
    </source>
</evidence>
<dbReference type="Pfam" id="PF00069">
    <property type="entry name" value="Pkinase"/>
    <property type="match status" value="1"/>
</dbReference>
<dbReference type="EMBL" id="CP001802">
    <property type="protein sequence ID" value="ACY20510.1"/>
    <property type="molecule type" value="Genomic_DNA"/>
</dbReference>
<keyword evidence="8" id="KW-0472">Membrane</keyword>
<evidence type="ECO:0000256" key="4">
    <source>
        <dbReference type="ARBA" id="ARBA00022741"/>
    </source>
</evidence>
<evidence type="ECO:0000256" key="3">
    <source>
        <dbReference type="ARBA" id="ARBA00022679"/>
    </source>
</evidence>
<evidence type="ECO:0000256" key="6">
    <source>
        <dbReference type="ARBA" id="ARBA00022840"/>
    </source>
</evidence>
<dbReference type="Gene3D" id="3.30.200.20">
    <property type="entry name" value="Phosphorylase Kinase, domain 1"/>
    <property type="match status" value="1"/>
</dbReference>
<keyword evidence="5 10" id="KW-0418">Kinase</keyword>
<feature type="region of interest" description="Disordered" evidence="7">
    <location>
        <begin position="377"/>
        <end position="424"/>
    </location>
</feature>
<keyword evidence="8" id="KW-1133">Transmembrane helix</keyword>
<keyword evidence="8" id="KW-0812">Transmembrane</keyword>
<keyword evidence="3" id="KW-0808">Transferase</keyword>
<dbReference type="PANTHER" id="PTHR43289:SF6">
    <property type="entry name" value="SERINE_THREONINE-PROTEIN KINASE NEKL-3"/>
    <property type="match status" value="1"/>
</dbReference>
<dbReference type="HOGENOM" id="CLU_000288_63_44_11"/>
<dbReference type="InterPro" id="IPR008271">
    <property type="entry name" value="Ser/Thr_kinase_AS"/>
</dbReference>
<feature type="transmembrane region" description="Helical" evidence="8">
    <location>
        <begin position="346"/>
        <end position="368"/>
    </location>
</feature>
<dbReference type="eggNOG" id="COG0515">
    <property type="taxonomic scope" value="Bacteria"/>
</dbReference>
<dbReference type="KEGG" id="gbr:Gbro_1209"/>
<proteinExistence type="predicted"/>
<organism evidence="10 11">
    <name type="scientific">Gordonia bronchialis (strain ATCC 25592 / DSM 43247 / BCRC 13721 / JCM 3198 / KCTC 3076 / NBRC 16047 / NCTC 10667)</name>
    <name type="common">Rhodococcus bronchialis</name>
    <dbReference type="NCBI Taxonomy" id="526226"/>
    <lineage>
        <taxon>Bacteria</taxon>
        <taxon>Bacillati</taxon>
        <taxon>Actinomycetota</taxon>
        <taxon>Actinomycetes</taxon>
        <taxon>Mycobacteriales</taxon>
        <taxon>Gordoniaceae</taxon>
        <taxon>Gordonia</taxon>
    </lineage>
</organism>
<dbReference type="SMART" id="SM00220">
    <property type="entry name" value="S_TKc"/>
    <property type="match status" value="1"/>
</dbReference>
<dbReference type="SUPFAM" id="SSF56112">
    <property type="entry name" value="Protein kinase-like (PK-like)"/>
    <property type="match status" value="1"/>
</dbReference>
<keyword evidence="6" id="KW-0067">ATP-binding</keyword>
<dbReference type="OrthoDB" id="9762169at2"/>
<dbReference type="Gene3D" id="1.10.510.10">
    <property type="entry name" value="Transferase(Phosphotransferase) domain 1"/>
    <property type="match status" value="1"/>
</dbReference>
<keyword evidence="11" id="KW-1185">Reference proteome</keyword>
<evidence type="ECO:0000259" key="9">
    <source>
        <dbReference type="PROSITE" id="PS50011"/>
    </source>
</evidence>
<sequence length="557" mass="58657">MPRNPGEHFAGYTIIRLIGRGGMGEIYLARHPHLPRNEALKVLPAELSRDPMYRQRFVREAELASSVVHPSIVTIFNSGEYDGHLWIAMEYIDGIDGLKLLRQHPGGLQVPTVVAVVRSIGAALDRAHAHGLLHRDVKPANILLQDPQGPEPRVLLADFGIAKSQQDVSNLTSTNMFLGTVAYAAPEQLLGDPVDGRADQYSLAATVYELITGRPPFQGANSASIIAHHLHTDAPHASDLRRGISPAVDDVLSRALAKPPADRYESCRAFAAALERALTAPAASTVAPPRLQKRPQPQPQPVPPPQPPPQHQPYPYQPPPSGPIGPASGPFTGPAPVPERDRSSGVLIGLSVAAVLLLIGIVAGVIYVGKSISDAADKTAAGTSRTVTGTDDGSPSTPPGAGNPATRTVDSSPEPITGPSQISPGECLTIAEQPGNTGSVLASKVDCDSAGLNFYAASVIASSSSCASTRNSIITFPGSNEKLCITPNFVQSLCYQVPLGGGSLTDYQEVSCSGPPARNTVLAKVTRRSDESISCAAGETRWTFSEPQSIGYCLDEV</sequence>
<feature type="domain" description="Protein kinase" evidence="9">
    <location>
        <begin position="12"/>
        <end position="278"/>
    </location>
</feature>
<evidence type="ECO:0000256" key="2">
    <source>
        <dbReference type="ARBA" id="ARBA00022527"/>
    </source>
</evidence>
<reference evidence="11" key="1">
    <citation type="submission" date="2009-10" db="EMBL/GenBank/DDBJ databases">
        <title>The complete chromosome of Gordonia bronchialis DSM 43247.</title>
        <authorList>
            <consortium name="US DOE Joint Genome Institute (JGI-PGF)"/>
            <person name="Lucas S."/>
            <person name="Copeland A."/>
            <person name="Lapidus A."/>
            <person name="Glavina del Rio T."/>
            <person name="Dalin E."/>
            <person name="Tice H."/>
            <person name="Bruce D."/>
            <person name="Goodwin L."/>
            <person name="Pitluck S."/>
            <person name="Kyrpides N."/>
            <person name="Mavromatis K."/>
            <person name="Ivanova N."/>
            <person name="Ovchinnikova G."/>
            <person name="Saunders E."/>
            <person name="Brettin T."/>
            <person name="Detter J.C."/>
            <person name="Han C."/>
            <person name="Larimer F."/>
            <person name="Land M."/>
            <person name="Hauser L."/>
            <person name="Markowitz V."/>
            <person name="Cheng J.-F."/>
            <person name="Hugenholtz P."/>
            <person name="Woyke T."/>
            <person name="Wu D."/>
            <person name="Jando M."/>
            <person name="Schneider S."/>
            <person name="Goeker M."/>
            <person name="Klenk H.-P."/>
            <person name="Eisen J.A."/>
        </authorList>
    </citation>
    <scope>NUCLEOTIDE SEQUENCE [LARGE SCALE GENOMIC DNA]</scope>
    <source>
        <strain evidence="11">ATCC 25592 / DSM 43247 / BCRC 13721 / JCM 3198 / KCTC 3076 / NBRC 16047 / NCTC 10667</strain>
    </source>
</reference>
<dbReference type="RefSeq" id="WP_012833083.1">
    <property type="nucleotide sequence ID" value="NC_013441.1"/>
</dbReference>
<dbReference type="STRING" id="526226.Gbro_1209"/>
<evidence type="ECO:0000256" key="1">
    <source>
        <dbReference type="ARBA" id="ARBA00012513"/>
    </source>
</evidence>
<dbReference type="AlphaFoldDB" id="D0L5I1"/>
<dbReference type="EC" id="2.7.11.1" evidence="1"/>
<keyword evidence="2 10" id="KW-0723">Serine/threonine-protein kinase</keyword>
<name>D0L5I1_GORB4</name>
<dbReference type="InterPro" id="IPR000719">
    <property type="entry name" value="Prot_kinase_dom"/>
</dbReference>
<reference evidence="10 11" key="2">
    <citation type="journal article" date="2010" name="Stand. Genomic Sci.">
        <title>Complete genome sequence of Gordonia bronchialis type strain (3410).</title>
        <authorList>
            <person name="Ivanova N."/>
            <person name="Sikorski J."/>
            <person name="Jando M."/>
            <person name="Lapidus A."/>
            <person name="Nolan M."/>
            <person name="Lucas S."/>
            <person name="Del Rio T.G."/>
            <person name="Tice H."/>
            <person name="Copeland A."/>
            <person name="Cheng J.F."/>
            <person name="Chen F."/>
            <person name="Bruce D."/>
            <person name="Goodwin L."/>
            <person name="Pitluck S."/>
            <person name="Mavromatis K."/>
            <person name="Ovchinnikova G."/>
            <person name="Pati A."/>
            <person name="Chen A."/>
            <person name="Palaniappan K."/>
            <person name="Land M."/>
            <person name="Hauser L."/>
            <person name="Chang Y.J."/>
            <person name="Jeffries C.D."/>
            <person name="Chain P."/>
            <person name="Saunders E."/>
            <person name="Han C."/>
            <person name="Detter J.C."/>
            <person name="Brettin T."/>
            <person name="Rohde M."/>
            <person name="Goker M."/>
            <person name="Bristow J."/>
            <person name="Eisen J.A."/>
            <person name="Markowitz V."/>
            <person name="Hugenholtz P."/>
            <person name="Klenk H.P."/>
            <person name="Kyrpides N.C."/>
        </authorList>
    </citation>
    <scope>NUCLEOTIDE SEQUENCE [LARGE SCALE GENOMIC DNA]</scope>
    <source>
        <strain evidence="11">ATCC 25592 / DSM 43247 / BCRC 13721 / JCM 3198 / KCTC 3076 / NBRC 16047 / NCTC 10667</strain>
    </source>
</reference>
<dbReference type="Proteomes" id="UP000001219">
    <property type="component" value="Chromosome"/>
</dbReference>
<dbReference type="InterPro" id="IPR011009">
    <property type="entry name" value="Kinase-like_dom_sf"/>
</dbReference>
<evidence type="ECO:0000256" key="7">
    <source>
        <dbReference type="SAM" id="MobiDB-lite"/>
    </source>
</evidence>
<dbReference type="GO" id="GO:0005524">
    <property type="term" value="F:ATP binding"/>
    <property type="evidence" value="ECO:0007669"/>
    <property type="project" value="UniProtKB-KW"/>
</dbReference>
<accession>D0L5I1</accession>
<dbReference type="PROSITE" id="PS00108">
    <property type="entry name" value="PROTEIN_KINASE_ST"/>
    <property type="match status" value="1"/>
</dbReference>
<dbReference type="CDD" id="cd14014">
    <property type="entry name" value="STKc_PknB_like"/>
    <property type="match status" value="1"/>
</dbReference>
<dbReference type="PROSITE" id="PS50011">
    <property type="entry name" value="PROTEIN_KINASE_DOM"/>
    <property type="match status" value="1"/>
</dbReference>
<protein>
    <recommendedName>
        <fullName evidence="1">non-specific serine/threonine protein kinase</fullName>
        <ecNumber evidence="1">2.7.11.1</ecNumber>
    </recommendedName>
</protein>
<dbReference type="PANTHER" id="PTHR43289">
    <property type="entry name" value="MITOGEN-ACTIVATED PROTEIN KINASE KINASE KINASE 20-RELATED"/>
    <property type="match status" value="1"/>
</dbReference>
<keyword evidence="4" id="KW-0547">Nucleotide-binding</keyword>
<dbReference type="GO" id="GO:0004674">
    <property type="term" value="F:protein serine/threonine kinase activity"/>
    <property type="evidence" value="ECO:0007669"/>
    <property type="project" value="UniProtKB-KW"/>
</dbReference>